<accession>A0A085ZED7</accession>
<evidence type="ECO:0000313" key="1">
    <source>
        <dbReference type="EMBL" id="KFF02801.1"/>
    </source>
</evidence>
<gene>
    <name evidence="1" type="ORF">IX38_12585</name>
</gene>
<sequence>MRKLIILITFVFGFTPGYSQKLFTQFTIDNFETQILNYNPNKIPNVSDKEYNYGIMILKETRNAVKNKPENFNLADYFNILNAFLNLNETKENINVAFKKFVNAKGSCEYILAFENSIKINPKYDIVREDYNQQLARCKSNTDVKKELDISEYAKSNNLNLSLIEEIYNVDVNDQKYRSYDEAKEMSDSQQVLDKKNQSIIDSLYKTNKTYIGRSLVGKKFENVMWAVVQHSNIQMMERYLPVIKKAVFDKELEVAPLKMLIDRFYGLKYGYQIFGSQGDGFGFRSADEKTKKEIKKKYGIE</sequence>
<dbReference type="eggNOG" id="COG2259">
    <property type="taxonomic scope" value="Bacteria"/>
</dbReference>
<dbReference type="Proteomes" id="UP000028703">
    <property type="component" value="Unassembled WGS sequence"/>
</dbReference>
<proteinExistence type="predicted"/>
<dbReference type="STRING" id="421531.IX38_12585"/>
<dbReference type="OrthoDB" id="1164858at2"/>
<reference evidence="1 2" key="1">
    <citation type="submission" date="2014-07" db="EMBL/GenBank/DDBJ databases">
        <title>Genome of Chryseobacterium luteum DSM 18605.</title>
        <authorList>
            <person name="Stropko S.J."/>
            <person name="Pipes S.E."/>
            <person name="Newman J.D."/>
        </authorList>
    </citation>
    <scope>NUCLEOTIDE SEQUENCE [LARGE SCALE GENOMIC DNA]</scope>
    <source>
        <strain evidence="1 2">DSM 18605</strain>
    </source>
</reference>
<keyword evidence="2" id="KW-1185">Reference proteome</keyword>
<dbReference type="RefSeq" id="WP_034705287.1">
    <property type="nucleotide sequence ID" value="NZ_JPRO01000010.1"/>
</dbReference>
<dbReference type="EMBL" id="JPRO01000010">
    <property type="protein sequence ID" value="KFF02801.1"/>
    <property type="molecule type" value="Genomic_DNA"/>
</dbReference>
<comment type="caution">
    <text evidence="1">The sequence shown here is derived from an EMBL/GenBank/DDBJ whole genome shotgun (WGS) entry which is preliminary data.</text>
</comment>
<evidence type="ECO:0000313" key="2">
    <source>
        <dbReference type="Proteomes" id="UP000028703"/>
    </source>
</evidence>
<protein>
    <submittedName>
        <fullName evidence="1">Uncharacterized protein</fullName>
    </submittedName>
</protein>
<name>A0A085ZED7_9FLAO</name>
<dbReference type="AlphaFoldDB" id="A0A085ZED7"/>
<organism evidence="1 2">
    <name type="scientific">Chryseobacterium luteum</name>
    <dbReference type="NCBI Taxonomy" id="421531"/>
    <lineage>
        <taxon>Bacteria</taxon>
        <taxon>Pseudomonadati</taxon>
        <taxon>Bacteroidota</taxon>
        <taxon>Flavobacteriia</taxon>
        <taxon>Flavobacteriales</taxon>
        <taxon>Weeksellaceae</taxon>
        <taxon>Chryseobacterium group</taxon>
        <taxon>Chryseobacterium</taxon>
    </lineage>
</organism>